<dbReference type="RefSeq" id="WP_051983630.1">
    <property type="nucleotide sequence ID" value="NZ_PUIQ01000013.1"/>
</dbReference>
<protein>
    <recommendedName>
        <fullName evidence="3">Type III secretion protein HrpB2</fullName>
    </recommendedName>
</protein>
<name>A0A2S8IVH9_BURCE</name>
<accession>A0A2S8IVH9</accession>
<evidence type="ECO:0008006" key="3">
    <source>
        <dbReference type="Google" id="ProtNLM"/>
    </source>
</evidence>
<gene>
    <name evidence="1" type="ORF">C5615_12655</name>
</gene>
<dbReference type="InterPro" id="IPR013391">
    <property type="entry name" value="T3SS_HrpB2"/>
</dbReference>
<organism evidence="1 2">
    <name type="scientific">Burkholderia cepacia</name>
    <name type="common">Pseudomonas cepacia</name>
    <dbReference type="NCBI Taxonomy" id="292"/>
    <lineage>
        <taxon>Bacteria</taxon>
        <taxon>Pseudomonadati</taxon>
        <taxon>Pseudomonadota</taxon>
        <taxon>Betaproteobacteria</taxon>
        <taxon>Burkholderiales</taxon>
        <taxon>Burkholderiaceae</taxon>
        <taxon>Burkholderia</taxon>
        <taxon>Burkholderia cepacia complex</taxon>
    </lineage>
</organism>
<evidence type="ECO:0000313" key="1">
    <source>
        <dbReference type="EMBL" id="PQP18689.1"/>
    </source>
</evidence>
<dbReference type="AlphaFoldDB" id="A0A2S8IVH9"/>
<proteinExistence type="predicted"/>
<dbReference type="Proteomes" id="UP000238206">
    <property type="component" value="Unassembled WGS sequence"/>
</dbReference>
<reference evidence="1 2" key="1">
    <citation type="submission" date="2018-02" db="EMBL/GenBank/DDBJ databases">
        <title>Draft genome sequencing of Burkholderia cepacia Y14-15.</title>
        <authorList>
            <person name="Zheng B.-X."/>
        </authorList>
    </citation>
    <scope>NUCLEOTIDE SEQUENCE [LARGE SCALE GENOMIC DNA]</scope>
    <source>
        <strain evidence="1 2">Y14-15</strain>
    </source>
</reference>
<comment type="caution">
    <text evidence="1">The sequence shown here is derived from an EMBL/GenBank/DDBJ whole genome shotgun (WGS) entry which is preliminary data.</text>
</comment>
<dbReference type="Pfam" id="PF09487">
    <property type="entry name" value="HrpB2"/>
    <property type="match status" value="1"/>
</dbReference>
<sequence>MNPIPPVPDFQLAIARGGGATGLADAIDPGVPALPVVVPPHEVASFEQMMASGVTAPPKPQGSEAGSLATHLVLSEDEALQTVSNDALYMLHNAGDMSFNQIAAASVQMQIETASLQVDMSMKISVVESSKGALETLMKNQ</sequence>
<dbReference type="EMBL" id="PUIQ01000013">
    <property type="protein sequence ID" value="PQP18689.1"/>
    <property type="molecule type" value="Genomic_DNA"/>
</dbReference>
<evidence type="ECO:0000313" key="2">
    <source>
        <dbReference type="Proteomes" id="UP000238206"/>
    </source>
</evidence>